<dbReference type="Pfam" id="PF00534">
    <property type="entry name" value="Glycos_transf_1"/>
    <property type="match status" value="1"/>
</dbReference>
<dbReference type="CDD" id="cd03801">
    <property type="entry name" value="GT4_PimA-like"/>
    <property type="match status" value="1"/>
</dbReference>
<dbReference type="STRING" id="49280.A9996_16825"/>
<dbReference type="Gene3D" id="3.40.50.2000">
    <property type="entry name" value="Glycogen Phosphorylase B"/>
    <property type="match status" value="2"/>
</dbReference>
<evidence type="ECO:0000313" key="2">
    <source>
        <dbReference type="EMBL" id="RAJ24373.1"/>
    </source>
</evidence>
<organism evidence="2 3">
    <name type="scientific">Gelidibacter algens</name>
    <dbReference type="NCBI Taxonomy" id="49280"/>
    <lineage>
        <taxon>Bacteria</taxon>
        <taxon>Pseudomonadati</taxon>
        <taxon>Bacteroidota</taxon>
        <taxon>Flavobacteriia</taxon>
        <taxon>Flavobacteriales</taxon>
        <taxon>Flavobacteriaceae</taxon>
        <taxon>Gelidibacter</taxon>
    </lineage>
</organism>
<feature type="domain" description="Glycosyl transferase family 1" evidence="1">
    <location>
        <begin position="155"/>
        <end position="308"/>
    </location>
</feature>
<dbReference type="SUPFAM" id="SSF53756">
    <property type="entry name" value="UDP-Glycosyltransferase/glycogen phosphorylase"/>
    <property type="match status" value="1"/>
</dbReference>
<proteinExistence type="predicted"/>
<evidence type="ECO:0000259" key="1">
    <source>
        <dbReference type="Pfam" id="PF00534"/>
    </source>
</evidence>
<dbReference type="Proteomes" id="UP000248987">
    <property type="component" value="Unassembled WGS sequence"/>
</dbReference>
<dbReference type="InterPro" id="IPR001296">
    <property type="entry name" value="Glyco_trans_1"/>
</dbReference>
<evidence type="ECO:0000313" key="3">
    <source>
        <dbReference type="Proteomes" id="UP000248987"/>
    </source>
</evidence>
<dbReference type="OrthoDB" id="139410at2"/>
<dbReference type="AlphaFoldDB" id="A0A1A7QSZ3"/>
<gene>
    <name evidence="2" type="ORF">LX77_01925</name>
</gene>
<sequence length="339" mass="38543">MKNVKVLYIGNNLFDKTGYPSTLTTLSELLQKEGVIVEKASSKLNLITRMLDMVHAILKHQKTTDVVLIDTYSTLNFFYAYLCSKLLRVFNKPYIPILHGGNLPERLNKSPKLSKSIFANAYINVAPSQYLAEIFKKEGFKTLCISNTLKIEDYKFINRKDLRPKLLYVRSFAKIYNPEMAVKVLFELKKDYPDATLCMVGPDRDGSLEGVKNLVDELNLKHSVQFTGVLTQEVWHKKSEEYDIFINTSNIDNMPVSIIEAMALGLPIVTTNVGGIKYLVKDTLNGFLVNPEDDIAMANAIKHLLKEGPGNITHIARADVEEFRWDIVKHKWNQLLTNV</sequence>
<reference evidence="2 3" key="1">
    <citation type="submission" date="2018-06" db="EMBL/GenBank/DDBJ databases">
        <title>Genomic Encyclopedia of Archaeal and Bacterial Type Strains, Phase II (KMG-II): from individual species to whole genera.</title>
        <authorList>
            <person name="Goeker M."/>
        </authorList>
    </citation>
    <scope>NUCLEOTIDE SEQUENCE [LARGE SCALE GENOMIC DNA]</scope>
    <source>
        <strain evidence="2 3">DSM 12408</strain>
    </source>
</reference>
<dbReference type="PANTHER" id="PTHR12526">
    <property type="entry name" value="GLYCOSYLTRANSFERASE"/>
    <property type="match status" value="1"/>
</dbReference>
<protein>
    <submittedName>
        <fullName evidence="2">Glycosyltransferase involved in cell wall biosynthesis</fullName>
    </submittedName>
</protein>
<dbReference type="GO" id="GO:0016757">
    <property type="term" value="F:glycosyltransferase activity"/>
    <property type="evidence" value="ECO:0007669"/>
    <property type="project" value="InterPro"/>
</dbReference>
<dbReference type="EMBL" id="QLLQ01000006">
    <property type="protein sequence ID" value="RAJ24373.1"/>
    <property type="molecule type" value="Genomic_DNA"/>
</dbReference>
<comment type="caution">
    <text evidence="2">The sequence shown here is derived from an EMBL/GenBank/DDBJ whole genome shotgun (WGS) entry which is preliminary data.</text>
</comment>
<keyword evidence="2" id="KW-0808">Transferase</keyword>
<keyword evidence="3" id="KW-1185">Reference proteome</keyword>
<accession>A0A1A7QSZ3</accession>
<name>A0A1A7QSZ3_9FLAO</name>